<reference evidence="2" key="1">
    <citation type="journal article" date="2020" name="Nature">
        <title>Giant virus diversity and host interactions through global metagenomics.</title>
        <authorList>
            <person name="Schulz F."/>
            <person name="Roux S."/>
            <person name="Paez-Espino D."/>
            <person name="Jungbluth S."/>
            <person name="Walsh D.A."/>
            <person name="Denef V.J."/>
            <person name="McMahon K.D."/>
            <person name="Konstantinidis K.T."/>
            <person name="Eloe-Fadrosh E.A."/>
            <person name="Kyrpides N.C."/>
            <person name="Woyke T."/>
        </authorList>
    </citation>
    <scope>NUCLEOTIDE SEQUENCE</scope>
    <source>
        <strain evidence="2">GVMAG-S-1035085-51</strain>
    </source>
</reference>
<dbReference type="EMBL" id="MN740613">
    <property type="protein sequence ID" value="QHU35828.1"/>
    <property type="molecule type" value="Genomic_DNA"/>
</dbReference>
<evidence type="ECO:0000313" key="2">
    <source>
        <dbReference type="EMBL" id="QHU35828.1"/>
    </source>
</evidence>
<feature type="region of interest" description="Disordered" evidence="1">
    <location>
        <begin position="628"/>
        <end position="667"/>
    </location>
</feature>
<protein>
    <submittedName>
        <fullName evidence="2">Uncharacterized protein</fullName>
    </submittedName>
</protein>
<organism evidence="2">
    <name type="scientific">viral metagenome</name>
    <dbReference type="NCBI Taxonomy" id="1070528"/>
    <lineage>
        <taxon>unclassified sequences</taxon>
        <taxon>metagenomes</taxon>
        <taxon>organismal metagenomes</taxon>
    </lineage>
</organism>
<name>A0A6C0M0K5_9ZZZZ</name>
<evidence type="ECO:0000256" key="1">
    <source>
        <dbReference type="SAM" id="MobiDB-lite"/>
    </source>
</evidence>
<accession>A0A6C0M0K5</accession>
<proteinExistence type="predicted"/>
<dbReference type="AlphaFoldDB" id="A0A6C0M0K5"/>
<sequence length="667" mass="79478">MANKRELQSIKTKSQSQHVKVNKEALLKLLEIRLGKDAISEPDNEPNNKGNYMIKKNALVSLFKKDNEYIDSFIKQEANKWQTWVSIDTFINFIKNEATATNLGKYTQGFYHVYMDYIHAMFDIKSTHIDEVKQDELGLPDYSRIKKNNFELYKLIYPARMEFMFAWWIMNITRKYVSKYKYNVNISFQERIGGKVYDIVIEPFDIVIEYQEAKSNHTDSVNDIDKKAIIRAEAKIIEYFQEALYNKDTYEYLEYFWTEKLQRRINQFLIKDHDNNNFINDYMFSKFIDIIQKQKVVLQKKVLKSDNTDNINIRIQEMESLLIGDNEIIKKVFEWKDKERKAEQNTNEDIYIISSDDIALLLNISTSKGKQIIITKMNELVIAHKKREKYYTDWNGLITFLIMVKSDELKIDPVVKRTVTDYLLITQKNYDKYVTDELNQYYQDILRNIMDDFKRREDCTVEKMRSKYERDITMLSERNAEQYIQLKDCKKVLRMVQNREFKMLPELTKIINSTKDIKISNVKRSTDKITKFSKEIMDMSERIEHYKEVSSYDLNDEMIIDKPIINNIPDIIYTGVVKDKVSIGKLKSFFDRYKIPMYVIKTITDELCPCAKNPSAIYRIKIMEFDEDDEDKDYETEDDDEADEDDEIKDNETESDEDDDDSEELEI</sequence>